<dbReference type="EMBL" id="CP124685">
    <property type="protein sequence ID" value="WGX75040.1"/>
    <property type="molecule type" value="Genomic_DNA"/>
</dbReference>
<evidence type="ECO:0000313" key="6">
    <source>
        <dbReference type="EMBL" id="WGX75040.1"/>
    </source>
</evidence>
<dbReference type="Proteomes" id="UP001239169">
    <property type="component" value="Chromosome"/>
</dbReference>
<dbReference type="Pfam" id="PF13237">
    <property type="entry name" value="Fer4_10"/>
    <property type="match status" value="1"/>
</dbReference>
<evidence type="ECO:0000313" key="7">
    <source>
        <dbReference type="Proteomes" id="UP001239169"/>
    </source>
</evidence>
<dbReference type="PANTHER" id="PTHR43687:SF4">
    <property type="entry name" value="BLR5484 PROTEIN"/>
    <property type="match status" value="1"/>
</dbReference>
<dbReference type="PROSITE" id="PS00198">
    <property type="entry name" value="4FE4S_FER_1"/>
    <property type="match status" value="1"/>
</dbReference>
<evidence type="ECO:0000256" key="4">
    <source>
        <dbReference type="ARBA" id="ARBA00023014"/>
    </source>
</evidence>
<protein>
    <submittedName>
        <fullName evidence="6">4Fe-4S binding protein</fullName>
    </submittedName>
</protein>
<organism evidence="6 7">
    <name type="scientific">Paraclostridium bifermentans</name>
    <name type="common">Clostridium bifermentans</name>
    <dbReference type="NCBI Taxonomy" id="1490"/>
    <lineage>
        <taxon>Bacteria</taxon>
        <taxon>Bacillati</taxon>
        <taxon>Bacillota</taxon>
        <taxon>Clostridia</taxon>
        <taxon>Peptostreptococcales</taxon>
        <taxon>Peptostreptococcaceae</taxon>
        <taxon>Paraclostridium</taxon>
    </lineage>
</organism>
<dbReference type="InterPro" id="IPR017896">
    <property type="entry name" value="4Fe4S_Fe-S-bd"/>
</dbReference>
<gene>
    <name evidence="6" type="ORF">QJS64_13180</name>
</gene>
<keyword evidence="3" id="KW-0408">Iron</keyword>
<proteinExistence type="predicted"/>
<keyword evidence="4" id="KW-0411">Iron-sulfur</keyword>
<dbReference type="InterPro" id="IPR050572">
    <property type="entry name" value="Fe-S_Ferredoxin"/>
</dbReference>
<evidence type="ECO:0000256" key="3">
    <source>
        <dbReference type="ARBA" id="ARBA00023004"/>
    </source>
</evidence>
<dbReference type="Gene3D" id="3.30.70.3270">
    <property type="match status" value="1"/>
</dbReference>
<accession>A0ABY8R0Q7</accession>
<evidence type="ECO:0000256" key="1">
    <source>
        <dbReference type="ARBA" id="ARBA00022485"/>
    </source>
</evidence>
<dbReference type="PROSITE" id="PS51379">
    <property type="entry name" value="4FE4S_FER_2"/>
    <property type="match status" value="2"/>
</dbReference>
<keyword evidence="2" id="KW-0479">Metal-binding</keyword>
<keyword evidence="7" id="KW-1185">Reference proteome</keyword>
<name>A0ABY8R0Q7_PARBF</name>
<dbReference type="SUPFAM" id="SSF54862">
    <property type="entry name" value="4Fe-4S ferredoxins"/>
    <property type="match status" value="1"/>
</dbReference>
<dbReference type="PANTHER" id="PTHR43687">
    <property type="entry name" value="ADENYLYLSULFATE REDUCTASE, BETA SUBUNIT"/>
    <property type="match status" value="1"/>
</dbReference>
<sequence>MKVKVVGGINLEQGRLTIDTNWCKGCGICVEYCPKKVLKLEKNIISVEDIENCILCGLCELRCPDYAIYISKDEK</sequence>
<keyword evidence="1" id="KW-0004">4Fe-4S</keyword>
<feature type="domain" description="4Fe-4S ferredoxin-type" evidence="5">
    <location>
        <begin position="44"/>
        <end position="73"/>
    </location>
</feature>
<reference evidence="6 7" key="1">
    <citation type="submission" date="2023-04" db="EMBL/GenBank/DDBJ databases">
        <title>Bacteria Genome Submission.</title>
        <authorList>
            <person name="Isaac P."/>
        </authorList>
    </citation>
    <scope>NUCLEOTIDE SEQUENCE [LARGE SCALE GENOMIC DNA]</scope>
    <source>
        <strain evidence="6 7">SampleS7P1</strain>
    </source>
</reference>
<feature type="domain" description="4Fe-4S ferredoxin-type" evidence="5">
    <location>
        <begin position="14"/>
        <end position="43"/>
    </location>
</feature>
<dbReference type="Gene3D" id="3.30.70.20">
    <property type="match status" value="1"/>
</dbReference>
<evidence type="ECO:0000256" key="2">
    <source>
        <dbReference type="ARBA" id="ARBA00022723"/>
    </source>
</evidence>
<dbReference type="InterPro" id="IPR017900">
    <property type="entry name" value="4Fe4S_Fe_S_CS"/>
</dbReference>
<evidence type="ECO:0000259" key="5">
    <source>
        <dbReference type="PROSITE" id="PS51379"/>
    </source>
</evidence>